<evidence type="ECO:0000256" key="6">
    <source>
        <dbReference type="RuleBase" id="RU000461"/>
    </source>
</evidence>
<sequence length="495" mass="56814">MEYHLLFLLLLPIILIFVFLNHKPKQTKLEPPGPRPWPIIGHTNLVGSKPHQSIAKLAHIYGPIMSLKLGRITTIVISSPEAAKDLFLKHDLTFSSRQVPHASTATNHDKLSMVWLPVCPKWRYLRKIAAIQLFTNQQLDGGQVLRRKKVDELIQFVTRCSKQGQVIDIGEAVFITTLNLMSNTFFSKDLCSYGLAESREFKDLFWEFMKVLASPNVSDYFPWLRWLDLQGIKRRSEGCYRKMLGFFGEIIDQRLRDPMSCKNDVLDTLLKLVDQKELSFEDVKHMLVDLFVAGTDTTSNTLEWTMVELLRHPNILTKAQTELSQVIGKDKLVQESCITKLPYLQSILKETFRLHPPTPFLLPHKAIENVELCNYHIPKGAQVWVNVWSIGRDPNIWSSPDLFSPERFLGTDIDIKGNHFELIPFGAGRRICPGLSLAYRMLHLILATLLHSFNWNLPNDVCPENMDIEEKFGITLQKIMPLKVIPSSRCLDHDN</sequence>
<dbReference type="InterPro" id="IPR036396">
    <property type="entry name" value="Cyt_P450_sf"/>
</dbReference>
<dbReference type="CDD" id="cd11073">
    <property type="entry name" value="CYP76-like"/>
    <property type="match status" value="1"/>
</dbReference>
<dbReference type="GO" id="GO:0004497">
    <property type="term" value="F:monooxygenase activity"/>
    <property type="evidence" value="ECO:0007669"/>
    <property type="project" value="UniProtKB-KW"/>
</dbReference>
<keyword evidence="6" id="KW-0503">Monooxygenase</keyword>
<evidence type="ECO:0000256" key="3">
    <source>
        <dbReference type="ARBA" id="ARBA00023002"/>
    </source>
</evidence>
<keyword evidence="2 5" id="KW-0479">Metal-binding</keyword>
<reference evidence="8" key="1">
    <citation type="journal article" date="2016" name="New Phytol.">
        <title>Elucidation of the first committed step in betalain biosynthesis enables the heterologous engineering of betalain pigments in plants.</title>
        <authorList>
            <person name="Polturak G."/>
            <person name="Breitel D."/>
            <person name="Grossman N."/>
            <person name="Sarrion-Perdigones A."/>
            <person name="Weithorn E."/>
            <person name="Pliner M."/>
            <person name="Orzaez D."/>
            <person name="Granell A."/>
            <person name="Rogachev I."/>
            <person name="Aharoni A."/>
        </authorList>
    </citation>
    <scope>NUCLEOTIDE SEQUENCE</scope>
</reference>
<dbReference type="PANTHER" id="PTHR47950:SF44">
    <property type="entry name" value="CYTOCHROME P450, FAMILY 76, SUBFAMILY C, POLYPEPTIDE 5-RELATED"/>
    <property type="match status" value="1"/>
</dbReference>
<dbReference type="PRINTS" id="PR00463">
    <property type="entry name" value="EP450I"/>
</dbReference>
<dbReference type="GO" id="GO:0005506">
    <property type="term" value="F:iron ion binding"/>
    <property type="evidence" value="ECO:0007669"/>
    <property type="project" value="InterPro"/>
</dbReference>
<comment type="cofactor">
    <cofactor evidence="5">
        <name>heme</name>
        <dbReference type="ChEBI" id="CHEBI:30413"/>
    </cofactor>
</comment>
<name>A0A0U2JM55_MIRJA</name>
<evidence type="ECO:0000313" key="8">
    <source>
        <dbReference type="EMBL" id="ALT04745.1"/>
    </source>
</evidence>
<evidence type="ECO:0000256" key="1">
    <source>
        <dbReference type="ARBA" id="ARBA00010617"/>
    </source>
</evidence>
<dbReference type="EMBL" id="KU041698">
    <property type="protein sequence ID" value="ALT04745.1"/>
    <property type="molecule type" value="mRNA"/>
</dbReference>
<dbReference type="GO" id="GO:0016705">
    <property type="term" value="F:oxidoreductase activity, acting on paired donors, with incorporation or reduction of molecular oxygen"/>
    <property type="evidence" value="ECO:0007669"/>
    <property type="project" value="InterPro"/>
</dbReference>
<dbReference type="FunFam" id="1.10.630.10:FF:000007">
    <property type="entry name" value="Cytochrome P450 76C4"/>
    <property type="match status" value="1"/>
</dbReference>
<keyword evidence="4 5" id="KW-0408">Iron</keyword>
<accession>A0A0U2JM55</accession>
<comment type="similarity">
    <text evidence="1 6">Belongs to the cytochrome P450 family.</text>
</comment>
<dbReference type="Gene3D" id="1.10.630.10">
    <property type="entry name" value="Cytochrome P450"/>
    <property type="match status" value="1"/>
</dbReference>
<dbReference type="PANTHER" id="PTHR47950">
    <property type="entry name" value="CYTOCHROME P450, FAMILY 76, SUBFAMILY C, POLYPEPTIDE 5-RELATED"/>
    <property type="match status" value="1"/>
</dbReference>
<keyword evidence="3 6" id="KW-0560">Oxidoreductase</keyword>
<keyword evidence="7" id="KW-0732">Signal</keyword>
<dbReference type="AlphaFoldDB" id="A0A0U2JM55"/>
<dbReference type="Pfam" id="PF00067">
    <property type="entry name" value="p450"/>
    <property type="match status" value="1"/>
</dbReference>
<dbReference type="InterPro" id="IPR017972">
    <property type="entry name" value="Cyt_P450_CS"/>
</dbReference>
<feature type="chain" id="PRO_5006830900" evidence="7">
    <location>
        <begin position="21"/>
        <end position="495"/>
    </location>
</feature>
<evidence type="ECO:0000256" key="5">
    <source>
        <dbReference type="PIRSR" id="PIRSR602401-1"/>
    </source>
</evidence>
<protein>
    <submittedName>
        <fullName evidence="8">CYP76</fullName>
    </submittedName>
</protein>
<dbReference type="SUPFAM" id="SSF48264">
    <property type="entry name" value="Cytochrome P450"/>
    <property type="match status" value="1"/>
</dbReference>
<feature type="binding site" description="axial binding residue" evidence="5">
    <location>
        <position position="432"/>
    </location>
    <ligand>
        <name>heme</name>
        <dbReference type="ChEBI" id="CHEBI:30413"/>
    </ligand>
    <ligandPart>
        <name>Fe</name>
        <dbReference type="ChEBI" id="CHEBI:18248"/>
    </ligandPart>
</feature>
<dbReference type="PROSITE" id="PS00086">
    <property type="entry name" value="CYTOCHROME_P450"/>
    <property type="match status" value="1"/>
</dbReference>
<keyword evidence="5 6" id="KW-0349">Heme</keyword>
<organism evidence="8">
    <name type="scientific">Mirabilis jalapa</name>
    <name type="common">Garden four-o'clock</name>
    <dbReference type="NCBI Taxonomy" id="3538"/>
    <lineage>
        <taxon>Eukaryota</taxon>
        <taxon>Viridiplantae</taxon>
        <taxon>Streptophyta</taxon>
        <taxon>Embryophyta</taxon>
        <taxon>Tracheophyta</taxon>
        <taxon>Spermatophyta</taxon>
        <taxon>Magnoliopsida</taxon>
        <taxon>eudicotyledons</taxon>
        <taxon>Gunneridae</taxon>
        <taxon>Pentapetalae</taxon>
        <taxon>Caryophyllales</taxon>
        <taxon>Nyctaginaceae</taxon>
        <taxon>Mirabilis</taxon>
    </lineage>
</organism>
<dbReference type="PRINTS" id="PR00385">
    <property type="entry name" value="P450"/>
</dbReference>
<dbReference type="InterPro" id="IPR001128">
    <property type="entry name" value="Cyt_P450"/>
</dbReference>
<feature type="signal peptide" evidence="7">
    <location>
        <begin position="1"/>
        <end position="20"/>
    </location>
</feature>
<proteinExistence type="evidence at transcript level"/>
<evidence type="ECO:0000256" key="4">
    <source>
        <dbReference type="ARBA" id="ARBA00023004"/>
    </source>
</evidence>
<evidence type="ECO:0000256" key="2">
    <source>
        <dbReference type="ARBA" id="ARBA00022723"/>
    </source>
</evidence>
<dbReference type="GO" id="GO:0020037">
    <property type="term" value="F:heme binding"/>
    <property type="evidence" value="ECO:0007669"/>
    <property type="project" value="InterPro"/>
</dbReference>
<dbReference type="InterPro" id="IPR002401">
    <property type="entry name" value="Cyt_P450_E_grp-I"/>
</dbReference>
<evidence type="ECO:0000256" key="7">
    <source>
        <dbReference type="SAM" id="SignalP"/>
    </source>
</evidence>